<protein>
    <submittedName>
        <fullName evidence="1">Uncharacterized protein</fullName>
    </submittedName>
</protein>
<proteinExistence type="predicted"/>
<accession>A0A0L0NWE0</accession>
<gene>
    <name evidence="1" type="ORF">QG37_04366</name>
</gene>
<name>A0A0L0NWE0_CANAR</name>
<comment type="caution">
    <text evidence="1">The sequence shown here is derived from an EMBL/GenBank/DDBJ whole genome shotgun (WGS) entry which is preliminary data.</text>
</comment>
<dbReference type="EMBL" id="LGST01000031">
    <property type="protein sequence ID" value="KND98476.1"/>
    <property type="molecule type" value="Genomic_DNA"/>
</dbReference>
<organism evidence="1 2">
    <name type="scientific">Candidozyma auris</name>
    <name type="common">Yeast</name>
    <name type="synonym">Candida auris</name>
    <dbReference type="NCBI Taxonomy" id="498019"/>
    <lineage>
        <taxon>Eukaryota</taxon>
        <taxon>Fungi</taxon>
        <taxon>Dikarya</taxon>
        <taxon>Ascomycota</taxon>
        <taxon>Saccharomycotina</taxon>
        <taxon>Pichiomycetes</taxon>
        <taxon>Metschnikowiaceae</taxon>
        <taxon>Candidozyma</taxon>
    </lineage>
</organism>
<dbReference type="VEuPathDB" id="FungiDB:QG37_04366"/>
<dbReference type="AlphaFoldDB" id="A0A0L0NWE0"/>
<reference evidence="2" key="1">
    <citation type="journal article" date="2015" name="BMC Genomics">
        <title>Draft genome of a commonly misdiagnosed multidrug resistant pathogen Candida auris.</title>
        <authorList>
            <person name="Chatterjee S."/>
            <person name="Alampalli S.V."/>
            <person name="Nageshan R.K."/>
            <person name="Chettiar S.T."/>
            <person name="Joshi S."/>
            <person name="Tatu U.S."/>
        </authorList>
    </citation>
    <scope>NUCLEOTIDE SEQUENCE [LARGE SCALE GENOMIC DNA]</scope>
    <source>
        <strain evidence="2">6684</strain>
    </source>
</reference>
<dbReference type="Proteomes" id="UP000037122">
    <property type="component" value="Unassembled WGS sequence"/>
</dbReference>
<evidence type="ECO:0000313" key="1">
    <source>
        <dbReference type="EMBL" id="KND98476.1"/>
    </source>
</evidence>
<evidence type="ECO:0000313" key="2">
    <source>
        <dbReference type="Proteomes" id="UP000037122"/>
    </source>
</evidence>
<sequence length="45" mass="5371">MDAKWLQTMQIIVKIQQHNVFLKLKGLKVPNFFQEIKDQRKQAST</sequence>